<gene>
    <name evidence="2" type="ORF">DdX_15482</name>
</gene>
<evidence type="ECO:0000256" key="1">
    <source>
        <dbReference type="SAM" id="MobiDB-lite"/>
    </source>
</evidence>
<dbReference type="AlphaFoldDB" id="A0AAD4MRE3"/>
<dbReference type="EMBL" id="JAKKPZ010000098">
    <property type="protein sequence ID" value="KAI1702471.1"/>
    <property type="molecule type" value="Genomic_DNA"/>
</dbReference>
<feature type="compositionally biased region" description="Basic and acidic residues" evidence="1">
    <location>
        <begin position="53"/>
        <end position="80"/>
    </location>
</feature>
<proteinExistence type="predicted"/>
<feature type="compositionally biased region" description="Polar residues" evidence="1">
    <location>
        <begin position="81"/>
        <end position="94"/>
    </location>
</feature>
<evidence type="ECO:0000313" key="3">
    <source>
        <dbReference type="Proteomes" id="UP001201812"/>
    </source>
</evidence>
<protein>
    <submittedName>
        <fullName evidence="2">Uncharacterized protein</fullName>
    </submittedName>
</protein>
<comment type="caution">
    <text evidence="2">The sequence shown here is derived from an EMBL/GenBank/DDBJ whole genome shotgun (WGS) entry which is preliminary data.</text>
</comment>
<organism evidence="2 3">
    <name type="scientific">Ditylenchus destructor</name>
    <dbReference type="NCBI Taxonomy" id="166010"/>
    <lineage>
        <taxon>Eukaryota</taxon>
        <taxon>Metazoa</taxon>
        <taxon>Ecdysozoa</taxon>
        <taxon>Nematoda</taxon>
        <taxon>Chromadorea</taxon>
        <taxon>Rhabditida</taxon>
        <taxon>Tylenchina</taxon>
        <taxon>Tylenchomorpha</taxon>
        <taxon>Sphaerularioidea</taxon>
        <taxon>Anguinidae</taxon>
        <taxon>Anguininae</taxon>
        <taxon>Ditylenchus</taxon>
    </lineage>
</organism>
<accession>A0AAD4MRE3</accession>
<evidence type="ECO:0000313" key="2">
    <source>
        <dbReference type="EMBL" id="KAI1702471.1"/>
    </source>
</evidence>
<reference evidence="2" key="1">
    <citation type="submission" date="2022-01" db="EMBL/GenBank/DDBJ databases">
        <title>Genome Sequence Resource for Two Populations of Ditylenchus destructor, the Migratory Endoparasitic Phytonematode.</title>
        <authorList>
            <person name="Zhang H."/>
            <person name="Lin R."/>
            <person name="Xie B."/>
        </authorList>
    </citation>
    <scope>NUCLEOTIDE SEQUENCE</scope>
    <source>
        <strain evidence="2">BazhouSP</strain>
    </source>
</reference>
<feature type="region of interest" description="Disordered" evidence="1">
    <location>
        <begin position="48"/>
        <end position="94"/>
    </location>
</feature>
<sequence length="94" mass="10279">MTSADLMEQMKRLGHGQGAAHNYTEKTMESALSAASARSGLCVGAVESAPHSHRVESHSRAESRDSPVIDRQPRNRDQTEVKQTLRSYSKGLSL</sequence>
<keyword evidence="3" id="KW-1185">Reference proteome</keyword>
<name>A0AAD4MRE3_9BILA</name>
<feature type="region of interest" description="Disordered" evidence="1">
    <location>
        <begin position="1"/>
        <end position="24"/>
    </location>
</feature>
<dbReference type="Proteomes" id="UP001201812">
    <property type="component" value="Unassembled WGS sequence"/>
</dbReference>